<evidence type="ECO:0000313" key="6">
    <source>
        <dbReference type="Proteomes" id="UP000267535"/>
    </source>
</evidence>
<protein>
    <recommendedName>
        <fullName evidence="3">DNA gyrase inhibitor YacG</fullName>
    </recommendedName>
</protein>
<comment type="cofactor">
    <cofactor evidence="3">
        <name>Zn(2+)</name>
        <dbReference type="ChEBI" id="CHEBI:29105"/>
    </cofactor>
    <text evidence="3">Binds 1 zinc ion.</text>
</comment>
<dbReference type="Proteomes" id="UP000267535">
    <property type="component" value="Unassembled WGS sequence"/>
</dbReference>
<proteinExistence type="inferred from homology"/>
<organism evidence="5 6">
    <name type="scientific">Amphritea balenae</name>
    <dbReference type="NCBI Taxonomy" id="452629"/>
    <lineage>
        <taxon>Bacteria</taxon>
        <taxon>Pseudomonadati</taxon>
        <taxon>Pseudomonadota</taxon>
        <taxon>Gammaproteobacteria</taxon>
        <taxon>Oceanospirillales</taxon>
        <taxon>Oceanospirillaceae</taxon>
        <taxon>Amphritea</taxon>
    </lineage>
</organism>
<dbReference type="GO" id="GO:0006355">
    <property type="term" value="P:regulation of DNA-templated transcription"/>
    <property type="evidence" value="ECO:0007669"/>
    <property type="project" value="InterPro"/>
</dbReference>
<comment type="similarity">
    <text evidence="3">Belongs to the DNA gyrase inhibitor YacG family.</text>
</comment>
<feature type="compositionally biased region" description="Low complexity" evidence="4">
    <location>
        <begin position="46"/>
        <end position="55"/>
    </location>
</feature>
<dbReference type="InterPro" id="IPR013088">
    <property type="entry name" value="Znf_NHR/GATA"/>
</dbReference>
<dbReference type="NCBIfam" id="NF001638">
    <property type="entry name" value="PRK00418.1"/>
    <property type="match status" value="1"/>
</dbReference>
<feature type="compositionally biased region" description="Basic and acidic residues" evidence="4">
    <location>
        <begin position="58"/>
        <end position="69"/>
    </location>
</feature>
<dbReference type="Gene3D" id="3.30.50.10">
    <property type="entry name" value="Erythroid Transcription Factor GATA-1, subunit A"/>
    <property type="match status" value="1"/>
</dbReference>
<feature type="region of interest" description="Disordered" evidence="4">
    <location>
        <begin position="46"/>
        <end position="69"/>
    </location>
</feature>
<name>A0A3P1SVT8_9GAMM</name>
<feature type="binding site" evidence="3">
    <location>
        <position position="7"/>
    </location>
    <ligand>
        <name>Zn(2+)</name>
        <dbReference type="ChEBI" id="CHEBI:29105"/>
    </ligand>
</feature>
<evidence type="ECO:0000256" key="2">
    <source>
        <dbReference type="ARBA" id="ARBA00022833"/>
    </source>
</evidence>
<dbReference type="InterPro" id="IPR005584">
    <property type="entry name" value="DNA_gyrase_inhibitor_YacG"/>
</dbReference>
<sequence>MVNCPTCEKQQEWSTDNPYRPFCSERCKLIDLGAWAAEDYQIAAEPSTDDYSSSYDDPESKDHMDRPLH</sequence>
<dbReference type="PANTHER" id="PTHR36150">
    <property type="entry name" value="DNA GYRASE INHIBITOR YACG"/>
    <property type="match status" value="1"/>
</dbReference>
<dbReference type="GO" id="GO:0008657">
    <property type="term" value="F:DNA topoisomerase type II (double strand cut, ATP-hydrolyzing) inhibitor activity"/>
    <property type="evidence" value="ECO:0007669"/>
    <property type="project" value="UniProtKB-UniRule"/>
</dbReference>
<dbReference type="SUPFAM" id="SSF57716">
    <property type="entry name" value="Glucocorticoid receptor-like (DNA-binding domain)"/>
    <property type="match status" value="1"/>
</dbReference>
<reference evidence="5 6" key="1">
    <citation type="submission" date="2018-11" db="EMBL/GenBank/DDBJ databases">
        <title>The draft genome sequence of Amphritea balenae JAMM 1525T.</title>
        <authorList>
            <person name="Fang Z."/>
            <person name="Zhang Y."/>
            <person name="Han X."/>
        </authorList>
    </citation>
    <scope>NUCLEOTIDE SEQUENCE [LARGE SCALE GENOMIC DNA]</scope>
    <source>
        <strain evidence="5 6">JAMM 1525</strain>
    </source>
</reference>
<feature type="binding site" evidence="3">
    <location>
        <position position="4"/>
    </location>
    <ligand>
        <name>Zn(2+)</name>
        <dbReference type="ChEBI" id="CHEBI:29105"/>
    </ligand>
</feature>
<comment type="caution">
    <text evidence="5">The sequence shown here is derived from an EMBL/GenBank/DDBJ whole genome shotgun (WGS) entry which is preliminary data.</text>
</comment>
<evidence type="ECO:0000256" key="4">
    <source>
        <dbReference type="SAM" id="MobiDB-lite"/>
    </source>
</evidence>
<keyword evidence="6" id="KW-1185">Reference proteome</keyword>
<dbReference type="AlphaFoldDB" id="A0A3P1SVT8"/>
<dbReference type="GO" id="GO:0008270">
    <property type="term" value="F:zinc ion binding"/>
    <property type="evidence" value="ECO:0007669"/>
    <property type="project" value="UniProtKB-UniRule"/>
</dbReference>
<dbReference type="Pfam" id="PF03884">
    <property type="entry name" value="YacG"/>
    <property type="match status" value="1"/>
</dbReference>
<keyword evidence="2 3" id="KW-0862">Zinc</keyword>
<gene>
    <name evidence="3 5" type="primary">yacG</name>
    <name evidence="5" type="ORF">EHS89_07890</name>
</gene>
<dbReference type="HAMAP" id="MF_00649">
    <property type="entry name" value="DNA_gyrase_inhibitor_YacG"/>
    <property type="match status" value="1"/>
</dbReference>
<dbReference type="PANTHER" id="PTHR36150:SF1">
    <property type="entry name" value="DNA GYRASE INHIBITOR YACG"/>
    <property type="match status" value="1"/>
</dbReference>
<feature type="binding site" evidence="3">
    <location>
        <position position="27"/>
    </location>
    <ligand>
        <name>Zn(2+)</name>
        <dbReference type="ChEBI" id="CHEBI:29105"/>
    </ligand>
</feature>
<evidence type="ECO:0000313" key="5">
    <source>
        <dbReference type="EMBL" id="RRD00243.1"/>
    </source>
</evidence>
<evidence type="ECO:0000256" key="1">
    <source>
        <dbReference type="ARBA" id="ARBA00022723"/>
    </source>
</evidence>
<dbReference type="OrthoDB" id="9809663at2"/>
<accession>A0A3P1SVT8</accession>
<keyword evidence="1 3" id="KW-0479">Metal-binding</keyword>
<comment type="subunit">
    <text evidence="3">Interacts with GyrB.</text>
</comment>
<comment type="function">
    <text evidence="3">Inhibits all the catalytic activities of DNA gyrase by preventing its interaction with DNA. Acts by binding directly to the C-terminal domain of GyrB, which probably disrupts DNA binding by the gyrase.</text>
</comment>
<feature type="binding site" evidence="3">
    <location>
        <position position="23"/>
    </location>
    <ligand>
        <name>Zn(2+)</name>
        <dbReference type="ChEBI" id="CHEBI:29105"/>
    </ligand>
</feature>
<evidence type="ECO:0000256" key="3">
    <source>
        <dbReference type="HAMAP-Rule" id="MF_00649"/>
    </source>
</evidence>
<dbReference type="EMBL" id="RQXV01000003">
    <property type="protein sequence ID" value="RRD00243.1"/>
    <property type="molecule type" value="Genomic_DNA"/>
</dbReference>